<name>X1MR56_9ZZZZ</name>
<dbReference type="SUPFAM" id="SSF53335">
    <property type="entry name" value="S-adenosyl-L-methionine-dependent methyltransferases"/>
    <property type="match status" value="1"/>
</dbReference>
<gene>
    <name evidence="3" type="ORF">S06H3_33249</name>
</gene>
<dbReference type="GO" id="GO:0031167">
    <property type="term" value="P:rRNA methylation"/>
    <property type="evidence" value="ECO:0007669"/>
    <property type="project" value="InterPro"/>
</dbReference>
<dbReference type="PANTHER" id="PTHR43542:SF1">
    <property type="entry name" value="METHYLTRANSFERASE"/>
    <property type="match status" value="1"/>
</dbReference>
<feature type="non-terminal residue" evidence="3">
    <location>
        <position position="80"/>
    </location>
</feature>
<dbReference type="PANTHER" id="PTHR43542">
    <property type="entry name" value="METHYLTRANSFERASE"/>
    <property type="match status" value="1"/>
</dbReference>
<evidence type="ECO:0000256" key="2">
    <source>
        <dbReference type="ARBA" id="ARBA00022679"/>
    </source>
</evidence>
<dbReference type="GO" id="GO:0008168">
    <property type="term" value="F:methyltransferase activity"/>
    <property type="evidence" value="ECO:0007669"/>
    <property type="project" value="UniProtKB-KW"/>
</dbReference>
<dbReference type="Gene3D" id="3.40.50.150">
    <property type="entry name" value="Vaccinia Virus protein VP39"/>
    <property type="match status" value="1"/>
</dbReference>
<dbReference type="AlphaFoldDB" id="X1MR56"/>
<dbReference type="CDD" id="cd02440">
    <property type="entry name" value="AdoMet_MTases"/>
    <property type="match status" value="1"/>
</dbReference>
<reference evidence="3" key="1">
    <citation type="journal article" date="2014" name="Front. Microbiol.">
        <title>High frequency of phylogenetically diverse reductive dehalogenase-homologous genes in deep subseafloor sedimentary metagenomes.</title>
        <authorList>
            <person name="Kawai M."/>
            <person name="Futagami T."/>
            <person name="Toyoda A."/>
            <person name="Takaki Y."/>
            <person name="Nishi S."/>
            <person name="Hori S."/>
            <person name="Arai W."/>
            <person name="Tsubouchi T."/>
            <person name="Morono Y."/>
            <person name="Uchiyama I."/>
            <person name="Ito T."/>
            <person name="Fujiyama A."/>
            <person name="Inagaki F."/>
            <person name="Takami H."/>
        </authorList>
    </citation>
    <scope>NUCLEOTIDE SEQUENCE</scope>
    <source>
        <strain evidence="3">Expedition CK06-06</strain>
    </source>
</reference>
<dbReference type="Pfam" id="PF03602">
    <property type="entry name" value="Cons_hypoth95"/>
    <property type="match status" value="1"/>
</dbReference>
<protein>
    <recommendedName>
        <fullName evidence="4">16S rRNA (Guanine(966)-N(2))-methyltransferase RsmD</fullName>
    </recommendedName>
</protein>
<comment type="caution">
    <text evidence="3">The sequence shown here is derived from an EMBL/GenBank/DDBJ whole genome shotgun (WGS) entry which is preliminary data.</text>
</comment>
<proteinExistence type="predicted"/>
<dbReference type="InterPro" id="IPR004398">
    <property type="entry name" value="RNA_MeTrfase_RsmD"/>
</dbReference>
<evidence type="ECO:0000313" key="3">
    <source>
        <dbReference type="EMBL" id="GAI20486.1"/>
    </source>
</evidence>
<dbReference type="EMBL" id="BARV01019828">
    <property type="protein sequence ID" value="GAI20486.1"/>
    <property type="molecule type" value="Genomic_DNA"/>
</dbReference>
<organism evidence="3">
    <name type="scientific">marine sediment metagenome</name>
    <dbReference type="NCBI Taxonomy" id="412755"/>
    <lineage>
        <taxon>unclassified sequences</taxon>
        <taxon>metagenomes</taxon>
        <taxon>ecological metagenomes</taxon>
    </lineage>
</organism>
<evidence type="ECO:0000256" key="1">
    <source>
        <dbReference type="ARBA" id="ARBA00022603"/>
    </source>
</evidence>
<sequence length="80" mass="8902">MRVSAGEKKGTKLKGPKKRDIRPTTSIVKEFIFEFLREYIKGKKVLDLFAGTGNLGIEAISRGAKSVSFIDISQHSIHLI</sequence>
<dbReference type="InterPro" id="IPR029063">
    <property type="entry name" value="SAM-dependent_MTases_sf"/>
</dbReference>
<keyword evidence="2" id="KW-0808">Transferase</keyword>
<evidence type="ECO:0008006" key="4">
    <source>
        <dbReference type="Google" id="ProtNLM"/>
    </source>
</evidence>
<accession>X1MR56</accession>
<keyword evidence="1" id="KW-0489">Methyltransferase</keyword>